<gene>
    <name evidence="12" type="ORF">VTK73DRAFT_7574</name>
</gene>
<reference evidence="12 13" key="1">
    <citation type="journal article" date="2024" name="Commun. Biol.">
        <title>Comparative genomic analysis of thermophilic fungi reveals convergent evolutionary adaptations and gene losses.</title>
        <authorList>
            <person name="Steindorff A.S."/>
            <person name="Aguilar-Pontes M.V."/>
            <person name="Robinson A.J."/>
            <person name="Andreopoulos B."/>
            <person name="LaButti K."/>
            <person name="Kuo A."/>
            <person name="Mondo S."/>
            <person name="Riley R."/>
            <person name="Otillar R."/>
            <person name="Haridas S."/>
            <person name="Lipzen A."/>
            <person name="Grimwood J."/>
            <person name="Schmutz J."/>
            <person name="Clum A."/>
            <person name="Reid I.D."/>
            <person name="Moisan M.C."/>
            <person name="Butler G."/>
            <person name="Nguyen T.T.M."/>
            <person name="Dewar K."/>
            <person name="Conant G."/>
            <person name="Drula E."/>
            <person name="Henrissat B."/>
            <person name="Hansel C."/>
            <person name="Singer S."/>
            <person name="Hutchinson M.I."/>
            <person name="de Vries R.P."/>
            <person name="Natvig D.O."/>
            <person name="Powell A.J."/>
            <person name="Tsang A."/>
            <person name="Grigoriev I.V."/>
        </authorList>
    </citation>
    <scope>NUCLEOTIDE SEQUENCE [LARGE SCALE GENOMIC DNA]</scope>
    <source>
        <strain evidence="12 13">ATCC 24622</strain>
    </source>
</reference>
<sequence length="2072" mass="227790">MAPLLTDEKPGADILTKELPVRASKPAANGTTTNGAYHPSLPNPSLQVTADHQLKLVEAPVYSPKEGEALVHIKATGVCGSDIHFWKSGRIGSLVVEDNCILGHEAAGIVLQCGPGVTNVKPGDRVAVEPGVPCNDCFLCQEGRYNLCEDVQFAGVYPYHGTLQRYKVHPAKWLHKLPDNMTYAEGALLEPLSVVLQGLRVAQLRLGRGVVVCGAGPIGLIALAAARASGAHPIVITDVEARRLAFAKQFVPSCATYQVSPDLGPEDNAKRIRQLFGPDEYAAPPVVLECTGVESSICTAAFTTRRGGTIVVIGVGKAIINNLPFMHLSLAEIELKFINRYRDTWPAGIACLSGGILDLKPLVTHEFPLEQAMEALQLSADLRNGSIKVQVAQQSGSGQTVQGGAGKAGALSSALPLRGDGTASADSPGQLLHSQVTSPAAGGRHRPPDAEEIDQTGPLGLSVVYTPPDAHKADIIFVHGLGGTSRLTWSKNKSPELFWPGRFLPSEPDICQARILTFGYNATFGRRGNVSTSVLDFAKDLLFELKYAKDEDTKDLQIGQVPLIFVVHSMGGLIVKEAYLQGQNDPEYESIVKAISAIVFLATPHRGTDLAHRLNRILQSTMITNPKQYIADLARNSFALQKLNEQFRHIAPKLDLVSFYETQPTSIGLVGAKLMILEKDSSVLGYPGEISKALDADHHGVCKYENRDDPNYIAVRNVLTSVLSKAIARDRSKKPSTRTRSELRDLKAALAMTELPVIDYTFFHDQWARGTSSWILQHPSFLEWLHGEESTHRLLWLSGGAATGKSVMSSFVINTLVERGARCQYFFLRYGDKKKRTLGFLLRSIAYQIALSAPVFLERLTEVLDETISWETADPRIIWDHLFRSALFDIEEQEPLFWVIDGLDEAEDPRAIIKLLTDVYSSSTPIRIFLTSRKTSEIDTAFQKIPAGLAGESISIDGHLEDMRLFVRQELTVSGNKEFTESIVQRLLEGAQNNFLWLRLAVDKVNLCHTHADIEFALKELPAGMEALYHRMASSIAQNPSAPDRQLATAILQCALCSLRPLTVAELSQALGEDAAELMDLQRSVLDLCGGFLTVDNSGNVTLVHQTAREYLLADSESPVHVDRGSAHDYLFLSCMRCLMTIGLRAKVNRNQKPDLLSYPAVHWPEHLASTSLNSKRTTESLLHFLSGHWVLTWMHILAAGKQLEVLIHASKCLSSYSSRRQSTTVPSEEGQHKLFDNWPTDFAQIVTRFGAHLLRDPEAIYKLIPPFCPRNSSIFQLFGKKEKALTVSGPSIENWDELVARIPLGLTNFASSIEAAGKQLAILNSSGSVSLYDSHNYGEKVGSPLQHGERVYMFRLNRTATLLATYGYHTIKIWDISTGECTSSVPNLDSRPRPLAMLFARNDRTLLIGSEDRRLRSLDLTQSMPNLEIVAEFDETELEGCFLNSSSYMALDREGSLIAVAYRGHPLSAWETDGPSHIGHCWRTREAVAIGEVIQAAWHPHSPELIGLYLDGTVFKWNPYSGETAETWARASRMATSGDGNLIVTGDARGTVKVLTLSSFSLIYLRSSQDPVLGVAFSPDMRRFYDLRGYYANAWEPMALVTYTGQTGEPVGSNESEVKNLTQISRTSLGFTQMVDSITILAASPLGRLYCCGSARGVVQLCDIRTGQPAVLHVSKGNLGIEQMSWSSDGRYIVFSDLTKRVFVVAARPGAHVSDPPVTETVAEVPLKNITEGPLLQLLCEPNTRHILISTISTIHTISWTTQATHSRQLGTDKLSWIIHPRDSTLIIGFGLGTIRVLDWNLTEHHTSSFEYAKNNMSTEDPKASRTPDTLDRVLVTHDRLRILVQISLQGRGSDEKVLLYFKTSSFPTSKSPPSSVDQHVVPAAVISPTVLPKEKTSQIALPLSIISRNRLVFVSKFFSVRLWQIPCRPGPKKRRPNGIAPGTSARPTADNDSGESDNAQESTTDIFLLPADWAELYSERNRFFGDGFGPPDPRLHHRMGQRKQPYRRHGGPDDTPRRDGVSGSQLDGRTCAITALAPAISTIHATHALVENPADPRKGQKNKKETDDSR</sequence>
<evidence type="ECO:0000256" key="2">
    <source>
        <dbReference type="ARBA" id="ARBA00004921"/>
    </source>
</evidence>
<dbReference type="PROSITE" id="PS00059">
    <property type="entry name" value="ADH_ZINC"/>
    <property type="match status" value="1"/>
</dbReference>
<feature type="region of interest" description="Disordered" evidence="10">
    <location>
        <begin position="1931"/>
        <end position="1966"/>
    </location>
</feature>
<dbReference type="InterPro" id="IPR020843">
    <property type="entry name" value="ER"/>
</dbReference>
<dbReference type="Gene3D" id="3.40.50.1820">
    <property type="entry name" value="alpha/beta hydrolase"/>
    <property type="match status" value="1"/>
</dbReference>
<dbReference type="InterPro" id="IPR056884">
    <property type="entry name" value="NPHP3-like_N"/>
</dbReference>
<evidence type="ECO:0000256" key="1">
    <source>
        <dbReference type="ARBA" id="ARBA00001947"/>
    </source>
</evidence>
<comment type="caution">
    <text evidence="12">The sequence shown here is derived from an EMBL/GenBank/DDBJ whole genome shotgun (WGS) entry which is preliminary data.</text>
</comment>
<dbReference type="Gene3D" id="3.90.180.10">
    <property type="entry name" value="Medium-chain alcohol dehydrogenases, catalytic domain"/>
    <property type="match status" value="1"/>
</dbReference>
<evidence type="ECO:0000256" key="5">
    <source>
        <dbReference type="ARBA" id="ARBA00022737"/>
    </source>
</evidence>
<evidence type="ECO:0000256" key="3">
    <source>
        <dbReference type="ARBA" id="ARBA00008072"/>
    </source>
</evidence>
<feature type="compositionally biased region" description="Polar residues" evidence="10">
    <location>
        <begin position="424"/>
        <end position="438"/>
    </location>
</feature>
<dbReference type="InterPro" id="IPR029058">
    <property type="entry name" value="AB_hydrolase_fold"/>
</dbReference>
<dbReference type="InterPro" id="IPR045306">
    <property type="entry name" value="SDH-like"/>
</dbReference>
<dbReference type="InterPro" id="IPR001680">
    <property type="entry name" value="WD40_rpt"/>
</dbReference>
<feature type="compositionally biased region" description="Basic and acidic residues" evidence="10">
    <location>
        <begin position="2012"/>
        <end position="2022"/>
    </location>
</feature>
<feature type="region of interest" description="Disordered" evidence="10">
    <location>
        <begin position="417"/>
        <end position="460"/>
    </location>
</feature>
<dbReference type="SUPFAM" id="SSF50978">
    <property type="entry name" value="WD40 repeat-like"/>
    <property type="match status" value="1"/>
</dbReference>
<keyword evidence="6 9" id="KW-0862">Zinc</keyword>
<protein>
    <recommendedName>
        <fullName evidence="11">Enoyl reductase (ER) domain-containing protein</fullName>
    </recommendedName>
</protein>
<dbReference type="InterPro" id="IPR036291">
    <property type="entry name" value="NAD(P)-bd_dom_sf"/>
</dbReference>
<comment type="pathway">
    <text evidence="2">Carbohydrate degradation.</text>
</comment>
<keyword evidence="8" id="KW-0520">NAD</keyword>
<evidence type="ECO:0000313" key="13">
    <source>
        <dbReference type="Proteomes" id="UP001586593"/>
    </source>
</evidence>
<evidence type="ECO:0000256" key="9">
    <source>
        <dbReference type="RuleBase" id="RU361277"/>
    </source>
</evidence>
<dbReference type="InterPro" id="IPR015943">
    <property type="entry name" value="WD40/YVTN_repeat-like_dom_sf"/>
</dbReference>
<feature type="region of interest" description="Disordered" evidence="10">
    <location>
        <begin position="1986"/>
        <end position="2028"/>
    </location>
</feature>
<dbReference type="EMBL" id="JAZHXJ010000492">
    <property type="protein sequence ID" value="KAL1859522.1"/>
    <property type="molecule type" value="Genomic_DNA"/>
</dbReference>
<dbReference type="PANTHER" id="PTHR43161">
    <property type="entry name" value="SORBITOL DEHYDROGENASE"/>
    <property type="match status" value="1"/>
</dbReference>
<dbReference type="SUPFAM" id="SSF50129">
    <property type="entry name" value="GroES-like"/>
    <property type="match status" value="1"/>
</dbReference>
<dbReference type="SUPFAM" id="SSF51735">
    <property type="entry name" value="NAD(P)-binding Rossmann-fold domains"/>
    <property type="match status" value="1"/>
</dbReference>
<accession>A0ABR3WDI2</accession>
<organism evidence="12 13">
    <name type="scientific">Phialemonium thermophilum</name>
    <dbReference type="NCBI Taxonomy" id="223376"/>
    <lineage>
        <taxon>Eukaryota</taxon>
        <taxon>Fungi</taxon>
        <taxon>Dikarya</taxon>
        <taxon>Ascomycota</taxon>
        <taxon>Pezizomycotina</taxon>
        <taxon>Sordariomycetes</taxon>
        <taxon>Sordariomycetidae</taxon>
        <taxon>Cephalothecales</taxon>
        <taxon>Cephalothecaceae</taxon>
        <taxon>Phialemonium</taxon>
    </lineage>
</organism>
<dbReference type="Gene3D" id="2.130.10.10">
    <property type="entry name" value="YVTN repeat-like/Quinoprotein amine dehydrogenase"/>
    <property type="match status" value="2"/>
</dbReference>
<evidence type="ECO:0000259" key="11">
    <source>
        <dbReference type="SMART" id="SM00829"/>
    </source>
</evidence>
<feature type="region of interest" description="Disordered" evidence="10">
    <location>
        <begin position="20"/>
        <end position="39"/>
    </location>
</feature>
<evidence type="ECO:0000313" key="12">
    <source>
        <dbReference type="EMBL" id="KAL1859522.1"/>
    </source>
</evidence>
<dbReference type="InterPro" id="IPR011032">
    <property type="entry name" value="GroES-like_sf"/>
</dbReference>
<feature type="region of interest" description="Disordered" evidence="10">
    <location>
        <begin position="2049"/>
        <end position="2072"/>
    </location>
</feature>
<name>A0ABR3WDI2_9PEZI</name>
<proteinExistence type="inferred from homology"/>
<dbReference type="InterPro" id="IPR054471">
    <property type="entry name" value="GPIID_WHD"/>
</dbReference>
<dbReference type="Pfam" id="PF00107">
    <property type="entry name" value="ADH_zinc_N"/>
    <property type="match status" value="1"/>
</dbReference>
<dbReference type="InterPro" id="IPR002328">
    <property type="entry name" value="ADH_Zn_CS"/>
</dbReference>
<dbReference type="InterPro" id="IPR036322">
    <property type="entry name" value="WD40_repeat_dom_sf"/>
</dbReference>
<dbReference type="SUPFAM" id="SSF53474">
    <property type="entry name" value="alpha/beta-Hydrolases"/>
    <property type="match status" value="1"/>
</dbReference>
<keyword evidence="5" id="KW-0677">Repeat</keyword>
<dbReference type="Gene3D" id="3.40.50.300">
    <property type="entry name" value="P-loop containing nucleotide triphosphate hydrolases"/>
    <property type="match status" value="1"/>
</dbReference>
<evidence type="ECO:0000256" key="4">
    <source>
        <dbReference type="ARBA" id="ARBA00022723"/>
    </source>
</evidence>
<evidence type="ECO:0000256" key="7">
    <source>
        <dbReference type="ARBA" id="ARBA00023002"/>
    </source>
</evidence>
<dbReference type="Pfam" id="PF22939">
    <property type="entry name" value="WHD_GPIID"/>
    <property type="match status" value="1"/>
</dbReference>
<dbReference type="InterPro" id="IPR013149">
    <property type="entry name" value="ADH-like_C"/>
</dbReference>
<comment type="cofactor">
    <cofactor evidence="1 9">
        <name>Zn(2+)</name>
        <dbReference type="ChEBI" id="CHEBI:29105"/>
    </cofactor>
</comment>
<comment type="similarity">
    <text evidence="3 9">Belongs to the zinc-containing alcohol dehydrogenase family.</text>
</comment>
<dbReference type="PANTHER" id="PTHR43161:SF4">
    <property type="entry name" value="D-XYLULOSE REDUCTASE"/>
    <property type="match status" value="1"/>
</dbReference>
<dbReference type="SMART" id="SM00320">
    <property type="entry name" value="WD40"/>
    <property type="match status" value="6"/>
</dbReference>
<dbReference type="Pfam" id="PF24883">
    <property type="entry name" value="NPHP3_N"/>
    <property type="match status" value="1"/>
</dbReference>
<keyword evidence="7" id="KW-0560">Oxidoreductase</keyword>
<feature type="compositionally biased region" description="Basic and acidic residues" evidence="10">
    <location>
        <begin position="2056"/>
        <end position="2072"/>
    </location>
</feature>
<evidence type="ECO:0000256" key="8">
    <source>
        <dbReference type="ARBA" id="ARBA00023027"/>
    </source>
</evidence>
<dbReference type="Pfam" id="PF08240">
    <property type="entry name" value="ADH_N"/>
    <property type="match status" value="1"/>
</dbReference>
<feature type="compositionally biased region" description="Basic residues" evidence="10">
    <location>
        <begin position="1997"/>
        <end position="2011"/>
    </location>
</feature>
<dbReference type="InterPro" id="IPR013154">
    <property type="entry name" value="ADH-like_N"/>
</dbReference>
<dbReference type="Proteomes" id="UP001586593">
    <property type="component" value="Unassembled WGS sequence"/>
</dbReference>
<keyword evidence="4 9" id="KW-0479">Metal-binding</keyword>
<feature type="domain" description="Enoyl reductase (ER)" evidence="11">
    <location>
        <begin position="49"/>
        <end position="382"/>
    </location>
</feature>
<dbReference type="InterPro" id="IPR027417">
    <property type="entry name" value="P-loop_NTPase"/>
</dbReference>
<evidence type="ECO:0000256" key="6">
    <source>
        <dbReference type="ARBA" id="ARBA00022833"/>
    </source>
</evidence>
<dbReference type="SUPFAM" id="SSF101908">
    <property type="entry name" value="Putative isomerase YbhE"/>
    <property type="match status" value="1"/>
</dbReference>
<keyword evidence="13" id="KW-1185">Reference proteome</keyword>
<dbReference type="CDD" id="cd05285">
    <property type="entry name" value="sorbitol_DH"/>
    <property type="match status" value="1"/>
</dbReference>
<evidence type="ECO:0000256" key="10">
    <source>
        <dbReference type="SAM" id="MobiDB-lite"/>
    </source>
</evidence>
<dbReference type="SMART" id="SM00829">
    <property type="entry name" value="PKS_ER"/>
    <property type="match status" value="1"/>
</dbReference>
<dbReference type="Gene3D" id="3.40.50.720">
    <property type="entry name" value="NAD(P)-binding Rossmann-like Domain"/>
    <property type="match status" value="1"/>
</dbReference>